<evidence type="ECO:0000313" key="2">
    <source>
        <dbReference type="Proteomes" id="UP000265520"/>
    </source>
</evidence>
<dbReference type="Proteomes" id="UP000265520">
    <property type="component" value="Unassembled WGS sequence"/>
</dbReference>
<protein>
    <submittedName>
        <fullName evidence="1">Uncharacterized protein</fullName>
    </submittedName>
</protein>
<comment type="caution">
    <text evidence="1">The sequence shown here is derived from an EMBL/GenBank/DDBJ whole genome shotgun (WGS) entry which is preliminary data.</text>
</comment>
<feature type="non-terminal residue" evidence="1">
    <location>
        <position position="1"/>
    </location>
</feature>
<evidence type="ECO:0000313" key="1">
    <source>
        <dbReference type="EMBL" id="MCI24531.1"/>
    </source>
</evidence>
<dbReference type="EMBL" id="LXQA010142002">
    <property type="protein sequence ID" value="MCI24531.1"/>
    <property type="molecule type" value="Genomic_DNA"/>
</dbReference>
<reference evidence="1 2" key="1">
    <citation type="journal article" date="2018" name="Front. Plant Sci.">
        <title>Red Clover (Trifolium pratense) and Zigzag Clover (T. medium) - A Picture of Genomic Similarities and Differences.</title>
        <authorList>
            <person name="Dluhosova J."/>
            <person name="Istvanek J."/>
            <person name="Nedelnik J."/>
            <person name="Repkova J."/>
        </authorList>
    </citation>
    <scope>NUCLEOTIDE SEQUENCE [LARGE SCALE GENOMIC DNA]</scope>
    <source>
        <strain evidence="2">cv. 10/8</strain>
        <tissue evidence="1">Leaf</tissue>
    </source>
</reference>
<proteinExistence type="predicted"/>
<organism evidence="1 2">
    <name type="scientific">Trifolium medium</name>
    <dbReference type="NCBI Taxonomy" id="97028"/>
    <lineage>
        <taxon>Eukaryota</taxon>
        <taxon>Viridiplantae</taxon>
        <taxon>Streptophyta</taxon>
        <taxon>Embryophyta</taxon>
        <taxon>Tracheophyta</taxon>
        <taxon>Spermatophyta</taxon>
        <taxon>Magnoliopsida</taxon>
        <taxon>eudicotyledons</taxon>
        <taxon>Gunneridae</taxon>
        <taxon>Pentapetalae</taxon>
        <taxon>rosids</taxon>
        <taxon>fabids</taxon>
        <taxon>Fabales</taxon>
        <taxon>Fabaceae</taxon>
        <taxon>Papilionoideae</taxon>
        <taxon>50 kb inversion clade</taxon>
        <taxon>NPAAA clade</taxon>
        <taxon>Hologalegina</taxon>
        <taxon>IRL clade</taxon>
        <taxon>Trifolieae</taxon>
        <taxon>Trifolium</taxon>
    </lineage>
</organism>
<name>A0A392QJH9_9FABA</name>
<accession>A0A392QJH9</accession>
<dbReference type="AlphaFoldDB" id="A0A392QJH9"/>
<sequence length="44" mass="5149">AQENRRGGEDELRLERFLRNNLCLRGGMIQMVLRGGWKEVRGFS</sequence>
<keyword evidence="2" id="KW-1185">Reference proteome</keyword>